<dbReference type="InterPro" id="IPR017853">
    <property type="entry name" value="GH"/>
</dbReference>
<feature type="chain" id="PRO_5017956382" description="beta-N-acetylhexosaminidase" evidence="6">
    <location>
        <begin position="25"/>
        <end position="1042"/>
    </location>
</feature>
<dbReference type="PANTHER" id="PTHR30480">
    <property type="entry name" value="BETA-HEXOSAMINIDASE-RELATED"/>
    <property type="match status" value="1"/>
</dbReference>
<feature type="domain" description="Beta-lactamase-related" evidence="7">
    <location>
        <begin position="645"/>
        <end position="1002"/>
    </location>
</feature>
<proteinExistence type="inferred from homology"/>
<accession>A0A3M9MNB0</accession>
<comment type="catalytic activity">
    <reaction evidence="1">
        <text>Hydrolysis of terminal non-reducing N-acetyl-D-hexosamine residues in N-acetyl-beta-D-hexosaminides.</text>
        <dbReference type="EC" id="3.2.1.52"/>
    </reaction>
</comment>
<dbReference type="InterPro" id="IPR050226">
    <property type="entry name" value="NagZ_Beta-hexosaminidase"/>
</dbReference>
<dbReference type="Gene3D" id="3.20.20.300">
    <property type="entry name" value="Glycoside hydrolase, family 3, N-terminal domain"/>
    <property type="match status" value="1"/>
</dbReference>
<dbReference type="InterPro" id="IPR012338">
    <property type="entry name" value="Beta-lactam/transpept-like"/>
</dbReference>
<evidence type="ECO:0000259" key="7">
    <source>
        <dbReference type="Pfam" id="PF00144"/>
    </source>
</evidence>
<evidence type="ECO:0000256" key="5">
    <source>
        <dbReference type="ARBA" id="ARBA00023295"/>
    </source>
</evidence>
<evidence type="ECO:0000259" key="8">
    <source>
        <dbReference type="Pfam" id="PF00933"/>
    </source>
</evidence>
<comment type="similarity">
    <text evidence="2">Belongs to the glycosyl hydrolase 3 family.</text>
</comment>
<dbReference type="AlphaFoldDB" id="A0A3M9MNB0"/>
<evidence type="ECO:0000313" key="10">
    <source>
        <dbReference type="Proteomes" id="UP000272117"/>
    </source>
</evidence>
<dbReference type="InterPro" id="IPR036962">
    <property type="entry name" value="Glyco_hydro_3_N_sf"/>
</dbReference>
<dbReference type="Gene3D" id="3.40.50.1700">
    <property type="entry name" value="Glycoside hydrolase family 3 C-terminal domain"/>
    <property type="match status" value="1"/>
</dbReference>
<feature type="signal peptide" evidence="6">
    <location>
        <begin position="1"/>
        <end position="24"/>
    </location>
</feature>
<dbReference type="InterPro" id="IPR036881">
    <property type="entry name" value="Glyco_hydro_3_C_sf"/>
</dbReference>
<evidence type="ECO:0000256" key="4">
    <source>
        <dbReference type="ARBA" id="ARBA00022801"/>
    </source>
</evidence>
<dbReference type="SUPFAM" id="SSF56601">
    <property type="entry name" value="beta-lactamase/transpeptidase-like"/>
    <property type="match status" value="1"/>
</dbReference>
<dbReference type="InterPro" id="IPR001764">
    <property type="entry name" value="Glyco_hydro_3_N"/>
</dbReference>
<evidence type="ECO:0000256" key="2">
    <source>
        <dbReference type="ARBA" id="ARBA00005336"/>
    </source>
</evidence>
<dbReference type="PRINTS" id="PR00133">
    <property type="entry name" value="GLHYDRLASE3"/>
</dbReference>
<dbReference type="OrthoDB" id="9805821at2"/>
<dbReference type="Pfam" id="PF00144">
    <property type="entry name" value="Beta-lactamase"/>
    <property type="match status" value="1"/>
</dbReference>
<protein>
    <recommendedName>
        <fullName evidence="3">beta-N-acetylhexosaminidase</fullName>
        <ecNumber evidence="3">3.2.1.52</ecNumber>
    </recommendedName>
</protein>
<dbReference type="InterPro" id="IPR001466">
    <property type="entry name" value="Beta-lactam-related"/>
</dbReference>
<dbReference type="PROSITE" id="PS00775">
    <property type="entry name" value="GLYCOSYL_HYDROL_F3"/>
    <property type="match status" value="1"/>
</dbReference>
<evidence type="ECO:0000256" key="6">
    <source>
        <dbReference type="SAM" id="SignalP"/>
    </source>
</evidence>
<feature type="domain" description="Glycoside hydrolase family 3 N-terminal" evidence="8">
    <location>
        <begin position="93"/>
        <end position="407"/>
    </location>
</feature>
<evidence type="ECO:0000256" key="1">
    <source>
        <dbReference type="ARBA" id="ARBA00001231"/>
    </source>
</evidence>
<dbReference type="GO" id="GO:0004563">
    <property type="term" value="F:beta-N-acetylhexosaminidase activity"/>
    <property type="evidence" value="ECO:0007669"/>
    <property type="project" value="UniProtKB-EC"/>
</dbReference>
<dbReference type="PANTHER" id="PTHR30480:SF13">
    <property type="entry name" value="BETA-HEXOSAMINIDASE"/>
    <property type="match status" value="1"/>
</dbReference>
<keyword evidence="4 9" id="KW-0378">Hydrolase</keyword>
<dbReference type="EC" id="3.2.1.52" evidence="3"/>
<gene>
    <name evidence="9" type="ORF">EFB08_09825</name>
</gene>
<organism evidence="9 10">
    <name type="scientific">Rufibacter latericius</name>
    <dbReference type="NCBI Taxonomy" id="2487040"/>
    <lineage>
        <taxon>Bacteria</taxon>
        <taxon>Pseudomonadati</taxon>
        <taxon>Bacteroidota</taxon>
        <taxon>Cytophagia</taxon>
        <taxon>Cytophagales</taxon>
        <taxon>Hymenobacteraceae</taxon>
        <taxon>Rufibacter</taxon>
    </lineage>
</organism>
<evidence type="ECO:0000313" key="9">
    <source>
        <dbReference type="EMBL" id="RNI27034.1"/>
    </source>
</evidence>
<dbReference type="EMBL" id="RJJD01000005">
    <property type="protein sequence ID" value="RNI27034.1"/>
    <property type="molecule type" value="Genomic_DNA"/>
</dbReference>
<dbReference type="GO" id="GO:0005975">
    <property type="term" value="P:carbohydrate metabolic process"/>
    <property type="evidence" value="ECO:0007669"/>
    <property type="project" value="InterPro"/>
</dbReference>
<comment type="caution">
    <text evidence="9">The sequence shown here is derived from an EMBL/GenBank/DDBJ whole genome shotgun (WGS) entry which is preliminary data.</text>
</comment>
<keyword evidence="10" id="KW-1185">Reference proteome</keyword>
<evidence type="ECO:0000256" key="3">
    <source>
        <dbReference type="ARBA" id="ARBA00012663"/>
    </source>
</evidence>
<keyword evidence="6" id="KW-0732">Signal</keyword>
<dbReference type="Gene3D" id="3.40.710.10">
    <property type="entry name" value="DD-peptidase/beta-lactamase superfamily"/>
    <property type="match status" value="1"/>
</dbReference>
<reference evidence="9 10" key="1">
    <citation type="submission" date="2018-11" db="EMBL/GenBank/DDBJ databases">
        <title>Rufibacter latericius sp. nov., isolated from water in Baiyang Lake.</title>
        <authorList>
            <person name="Yang Y."/>
        </authorList>
    </citation>
    <scope>NUCLEOTIDE SEQUENCE [LARGE SCALE GENOMIC DNA]</scope>
    <source>
        <strain evidence="9 10">R-22-1c-1</strain>
    </source>
</reference>
<keyword evidence="5" id="KW-0326">Glycosidase</keyword>
<dbReference type="SUPFAM" id="SSF51445">
    <property type="entry name" value="(Trans)glycosidases"/>
    <property type="match status" value="1"/>
</dbReference>
<name>A0A3M9MNB0_9BACT</name>
<dbReference type="Proteomes" id="UP000272117">
    <property type="component" value="Unassembled WGS sequence"/>
</dbReference>
<dbReference type="GO" id="GO:0009254">
    <property type="term" value="P:peptidoglycan turnover"/>
    <property type="evidence" value="ECO:0007669"/>
    <property type="project" value="TreeGrafter"/>
</dbReference>
<sequence>MKKHRYLPLAFLLLFVAGIFTIHAQTRGSKAGAKKTIIAKKSTSKKTPAKKVASKKAVAKKPAVPVFNPKTDPPHLGANQKWVDSVFKTLTPEERIAQLIMIPVYSNKNQVHIDSISRLVTTYKVGGLIFFQGGPVRQAHMTNRYQRESKVPLMISIDGEWGLGMRLDSTVSFPYQMSLGGIEDESLIYDMGAEIARQCRRLGIHVNFAPVVDVNNNANNPVIGFRSFGEDKYNVTRKAMAYMKGMQDNKVMANAKHFPGHGDTNVDSHYGLPVLHFSKLRLDSTELYPFRELMKNGLGSLMVAHMNIPVLDNTKDVASTLSKNIVSDLLKKEMGYKGLVFTDALNMQGVAKFYAPGIVDVKALLAGNDVLLNTMDVKTTIEEVKKAIVNKEITQAEVDARCKKVLAAKQWAGLDKWQPIETKNLIADLNNPTAEYIKRQLTEASVTLLRNKNQVLPIKTLDTLKIAALALGTSTETEFQRSLSKYALVDNFFLPPTSSIADLQVLKDKLKSYNTILVGVHKLQLKASGSGTFGITAEMNLFLKDLIRSKQTIVSVFGNVYSLTRFEDIEKAHGVLATYQENELTQDIAAQIIFGGVAAKGKLPVNVSNSFRINDGLKTDGGVRLAYTVPEAVGLKSQDLAQIDTLVNQAIRAKATPGAQVLVAKNGKVIYYKSFGYHTYDNKAAVRNTDLYDLASVTKITTSLAALMKLNGEGKFDVDKTLGEYLPLMQESNKADLKYRDILTHQARLKSWIPFWKEAVKKNGELKGNVFKADSSDKYPYKVAQNLFIRKDYADEIYKEIKESPLNDKPGYVYSDLSFILAPLVVKNITGEDFETYLKKNIYAPLGATTLTFNPYKHYPLSRIVPTEVDTLFRKQLLHGTVHDEGAAMLGGISGHAGLFGNANDLAKVMQMYLNDGIYAGKRYIANKTVSTFSKCQFCPDNYRALGFDRPSKPGTENGNAAPSAPAESFGHTGFTGIYTWVDPVNQLVYVFLSNRVHPTRESSVLSKLNTRTKVMQVVYDAMGKPKNTAPKSTGALQTKRD</sequence>
<dbReference type="InterPro" id="IPR019800">
    <property type="entry name" value="Glyco_hydro_3_AS"/>
</dbReference>
<dbReference type="Pfam" id="PF00933">
    <property type="entry name" value="Glyco_hydro_3"/>
    <property type="match status" value="1"/>
</dbReference>